<comment type="caution">
    <text evidence="1">The sequence shown here is derived from an EMBL/GenBank/DDBJ whole genome shotgun (WGS) entry which is preliminary data.</text>
</comment>
<evidence type="ECO:0000313" key="1">
    <source>
        <dbReference type="EMBL" id="KYO42377.1"/>
    </source>
</evidence>
<accession>A0A151NZR3</accession>
<protein>
    <submittedName>
        <fullName evidence="1">Uncharacterized protein</fullName>
    </submittedName>
</protein>
<name>A0A151NZR3_ALLMI</name>
<evidence type="ECO:0000313" key="2">
    <source>
        <dbReference type="Proteomes" id="UP000050525"/>
    </source>
</evidence>
<proteinExistence type="predicted"/>
<dbReference type="AlphaFoldDB" id="A0A151NZR3"/>
<reference evidence="1 2" key="1">
    <citation type="journal article" date="2012" name="Genome Biol.">
        <title>Sequencing three crocodilian genomes to illuminate the evolution of archosaurs and amniotes.</title>
        <authorList>
            <person name="St John J.A."/>
            <person name="Braun E.L."/>
            <person name="Isberg S.R."/>
            <person name="Miles L.G."/>
            <person name="Chong A.Y."/>
            <person name="Gongora J."/>
            <person name="Dalzell P."/>
            <person name="Moran C."/>
            <person name="Bed'hom B."/>
            <person name="Abzhanov A."/>
            <person name="Burgess S.C."/>
            <person name="Cooksey A.M."/>
            <person name="Castoe T.A."/>
            <person name="Crawford N.G."/>
            <person name="Densmore L.D."/>
            <person name="Drew J.C."/>
            <person name="Edwards S.V."/>
            <person name="Faircloth B.C."/>
            <person name="Fujita M.K."/>
            <person name="Greenwold M.J."/>
            <person name="Hoffmann F.G."/>
            <person name="Howard J.M."/>
            <person name="Iguchi T."/>
            <person name="Janes D.E."/>
            <person name="Khan S.Y."/>
            <person name="Kohno S."/>
            <person name="de Koning A.J."/>
            <person name="Lance S.L."/>
            <person name="McCarthy F.M."/>
            <person name="McCormack J.E."/>
            <person name="Merchant M.E."/>
            <person name="Peterson D.G."/>
            <person name="Pollock D.D."/>
            <person name="Pourmand N."/>
            <person name="Raney B.J."/>
            <person name="Roessler K.A."/>
            <person name="Sanford J.R."/>
            <person name="Sawyer R.H."/>
            <person name="Schmidt C.J."/>
            <person name="Triplett E.W."/>
            <person name="Tuberville T.D."/>
            <person name="Venegas-Anaya M."/>
            <person name="Howard J.T."/>
            <person name="Jarvis E.D."/>
            <person name="Guillette L.J.Jr."/>
            <person name="Glenn T.C."/>
            <person name="Green R.E."/>
            <person name="Ray D.A."/>
        </authorList>
    </citation>
    <scope>NUCLEOTIDE SEQUENCE [LARGE SCALE GENOMIC DNA]</scope>
    <source>
        <strain evidence="1">KSC_2009_1</strain>
    </source>
</reference>
<organism evidence="1 2">
    <name type="scientific">Alligator mississippiensis</name>
    <name type="common">American alligator</name>
    <dbReference type="NCBI Taxonomy" id="8496"/>
    <lineage>
        <taxon>Eukaryota</taxon>
        <taxon>Metazoa</taxon>
        <taxon>Chordata</taxon>
        <taxon>Craniata</taxon>
        <taxon>Vertebrata</taxon>
        <taxon>Euteleostomi</taxon>
        <taxon>Archelosauria</taxon>
        <taxon>Archosauria</taxon>
        <taxon>Crocodylia</taxon>
        <taxon>Alligatoridae</taxon>
        <taxon>Alligatorinae</taxon>
        <taxon>Alligator</taxon>
    </lineage>
</organism>
<sequence length="84" mass="9095">MCGLGTGSTDWHLCSLRFSSWISSSLSDRRCSSSRILSSFSSSSLAKSPSSSLMVPGCSSAAHFKHAKLKPQSSNLSPYFWKCQ</sequence>
<gene>
    <name evidence="1" type="ORF">Y1Q_0022228</name>
</gene>
<keyword evidence="2" id="KW-1185">Reference proteome</keyword>
<dbReference type="EMBL" id="AKHW03001467">
    <property type="protein sequence ID" value="KYO42377.1"/>
    <property type="molecule type" value="Genomic_DNA"/>
</dbReference>
<dbReference type="Proteomes" id="UP000050525">
    <property type="component" value="Unassembled WGS sequence"/>
</dbReference>